<proteinExistence type="predicted"/>
<reference evidence="2" key="1">
    <citation type="journal article" date="2015" name="Nature">
        <title>Complex archaea that bridge the gap between prokaryotes and eukaryotes.</title>
        <authorList>
            <person name="Spang A."/>
            <person name="Saw J.H."/>
            <person name="Jorgensen S.L."/>
            <person name="Zaremba-Niedzwiedzka K."/>
            <person name="Martijn J."/>
            <person name="Lind A.E."/>
            <person name="van Eijk R."/>
            <person name="Schleper C."/>
            <person name="Guy L."/>
            <person name="Ettema T.J."/>
        </authorList>
    </citation>
    <scope>NUCLEOTIDE SEQUENCE</scope>
</reference>
<feature type="non-terminal residue" evidence="2">
    <location>
        <position position="1"/>
    </location>
</feature>
<feature type="compositionally biased region" description="Low complexity" evidence="1">
    <location>
        <begin position="76"/>
        <end position="90"/>
    </location>
</feature>
<feature type="compositionally biased region" description="Low complexity" evidence="1">
    <location>
        <begin position="40"/>
        <end position="63"/>
    </location>
</feature>
<dbReference type="AlphaFoldDB" id="A0A0F8WI44"/>
<protein>
    <submittedName>
        <fullName evidence="2">Uncharacterized protein</fullName>
    </submittedName>
</protein>
<feature type="region of interest" description="Disordered" evidence="1">
    <location>
        <begin position="1"/>
        <end position="96"/>
    </location>
</feature>
<accession>A0A0F8WI44</accession>
<name>A0A0F8WI44_9ZZZZ</name>
<dbReference type="SUPFAM" id="SSF63825">
    <property type="entry name" value="YWTD domain"/>
    <property type="match status" value="1"/>
</dbReference>
<feature type="non-terminal residue" evidence="2">
    <location>
        <position position="352"/>
    </location>
</feature>
<evidence type="ECO:0000256" key="1">
    <source>
        <dbReference type="SAM" id="MobiDB-lite"/>
    </source>
</evidence>
<organism evidence="2">
    <name type="scientific">marine sediment metagenome</name>
    <dbReference type="NCBI Taxonomy" id="412755"/>
    <lineage>
        <taxon>unclassified sequences</taxon>
        <taxon>metagenomes</taxon>
        <taxon>ecological metagenomes</taxon>
    </lineage>
</organism>
<evidence type="ECO:0000313" key="2">
    <source>
        <dbReference type="EMBL" id="KKK56532.1"/>
    </source>
</evidence>
<sequence length="352" mass="36608">PSTKPAPPAEAPVKPDKGPPAASKVQASSMPAGAAGGAGIAASGPAPSTAPAKTAGAPPGATSRKLVKIVRSSSGPSMPVKPSRPSRPSSAGGKGNAVYRIDRDGFVRAVFRRPVTIWAMALRKDVLILATGHGGEVFTVDLIGDRTSMVVKLDPKDITAMAADAAGKLYLGTADKAAVYALSAGLARKGTLVSKVLDAGQIASWGSADVRADVPSWCSAKIAVRSGNVAEPDDKTWSAWSRESSASKGWTKLTAPAGRFLQYRLSLSGNGRNTPSVDQVQLVYQVRNLAPTVSAVQVVPGGDPKKRGGKGPGPKPFRMIQIKAADPNSDPLRYAIHFRRVGRKLWIKLVDK</sequence>
<comment type="caution">
    <text evidence="2">The sequence shown here is derived from an EMBL/GenBank/DDBJ whole genome shotgun (WGS) entry which is preliminary data.</text>
</comment>
<gene>
    <name evidence="2" type="ORF">LCGC14_3063580</name>
</gene>
<feature type="compositionally biased region" description="Pro residues" evidence="1">
    <location>
        <begin position="1"/>
        <end position="10"/>
    </location>
</feature>
<dbReference type="EMBL" id="LAZR01064945">
    <property type="protein sequence ID" value="KKK56532.1"/>
    <property type="molecule type" value="Genomic_DNA"/>
</dbReference>